<dbReference type="OrthoDB" id="20772at2759"/>
<feature type="region of interest" description="Disordered" evidence="1">
    <location>
        <begin position="223"/>
        <end position="313"/>
    </location>
</feature>
<evidence type="ECO:0000313" key="6">
    <source>
        <dbReference type="Proteomes" id="UP000659654"/>
    </source>
</evidence>
<dbReference type="WBParaSite" id="BXY_0400900.1">
    <property type="protein sequence ID" value="BXY_0400900.1"/>
    <property type="gene ID" value="BXY_0400900"/>
</dbReference>
<feature type="region of interest" description="Disordered" evidence="1">
    <location>
        <begin position="1"/>
        <end position="53"/>
    </location>
</feature>
<organism evidence="5 7">
    <name type="scientific">Bursaphelenchus xylophilus</name>
    <name type="common">Pinewood nematode worm</name>
    <name type="synonym">Aphelenchoides xylophilus</name>
    <dbReference type="NCBI Taxonomy" id="6326"/>
    <lineage>
        <taxon>Eukaryota</taxon>
        <taxon>Metazoa</taxon>
        <taxon>Ecdysozoa</taxon>
        <taxon>Nematoda</taxon>
        <taxon>Chromadorea</taxon>
        <taxon>Rhabditida</taxon>
        <taxon>Tylenchina</taxon>
        <taxon>Tylenchomorpha</taxon>
        <taxon>Aphelenchoidea</taxon>
        <taxon>Aphelenchoididae</taxon>
        <taxon>Bursaphelenchus</taxon>
    </lineage>
</organism>
<dbReference type="Proteomes" id="UP000659654">
    <property type="component" value="Unassembled WGS sequence"/>
</dbReference>
<dbReference type="EMBL" id="CAJFCV020000005">
    <property type="protein sequence ID" value="CAG9122474.1"/>
    <property type="molecule type" value="Genomic_DNA"/>
</dbReference>
<feature type="compositionally biased region" description="Basic and acidic residues" evidence="1">
    <location>
        <begin position="304"/>
        <end position="313"/>
    </location>
</feature>
<evidence type="ECO:0000313" key="4">
    <source>
        <dbReference type="EMBL" id="CAG9122474.1"/>
    </source>
</evidence>
<feature type="compositionally biased region" description="Basic and acidic residues" evidence="1">
    <location>
        <begin position="425"/>
        <end position="443"/>
    </location>
</feature>
<dbReference type="Pfam" id="PF10263">
    <property type="entry name" value="SprT-like"/>
    <property type="match status" value="1"/>
</dbReference>
<feature type="region of interest" description="Disordered" evidence="1">
    <location>
        <begin position="408"/>
        <end position="480"/>
    </location>
</feature>
<accession>A0A1I7RTF4</accession>
<feature type="region of interest" description="Disordered" evidence="1">
    <location>
        <begin position="498"/>
        <end position="524"/>
    </location>
</feature>
<reference evidence="7" key="1">
    <citation type="submission" date="2016-11" db="UniProtKB">
        <authorList>
            <consortium name="WormBaseParasite"/>
        </authorList>
    </citation>
    <scope>IDENTIFICATION</scope>
</reference>
<feature type="compositionally biased region" description="Basic and acidic residues" evidence="1">
    <location>
        <begin position="607"/>
        <end position="626"/>
    </location>
</feature>
<dbReference type="GO" id="GO:0006974">
    <property type="term" value="P:DNA damage response"/>
    <property type="evidence" value="ECO:0007669"/>
    <property type="project" value="UniProtKB-ARBA"/>
</dbReference>
<dbReference type="SMART" id="SM00731">
    <property type="entry name" value="SprT"/>
    <property type="match status" value="1"/>
</dbReference>
<feature type="compositionally biased region" description="Polar residues" evidence="1">
    <location>
        <begin position="223"/>
        <end position="240"/>
    </location>
</feature>
<dbReference type="Proteomes" id="UP000582659">
    <property type="component" value="Unassembled WGS sequence"/>
</dbReference>
<evidence type="ECO:0000256" key="1">
    <source>
        <dbReference type="SAM" id="MobiDB-lite"/>
    </source>
</evidence>
<feature type="compositionally biased region" description="Low complexity" evidence="1">
    <location>
        <begin position="498"/>
        <end position="507"/>
    </location>
</feature>
<evidence type="ECO:0000259" key="2">
    <source>
        <dbReference type="SMART" id="SM00731"/>
    </source>
</evidence>
<evidence type="ECO:0000313" key="5">
    <source>
        <dbReference type="Proteomes" id="UP000095284"/>
    </source>
</evidence>
<feature type="domain" description="SprT-like" evidence="2">
    <location>
        <begin position="883"/>
        <end position="1038"/>
    </location>
</feature>
<feature type="compositionally biased region" description="Low complexity" evidence="1">
    <location>
        <begin position="701"/>
        <end position="710"/>
    </location>
</feature>
<dbReference type="EMBL" id="CAJFDI010000005">
    <property type="protein sequence ID" value="CAD5231344.1"/>
    <property type="molecule type" value="Genomic_DNA"/>
</dbReference>
<feature type="compositionally biased region" description="Acidic residues" evidence="1">
    <location>
        <begin position="642"/>
        <end position="664"/>
    </location>
</feature>
<proteinExistence type="predicted"/>
<feature type="region of interest" description="Disordered" evidence="1">
    <location>
        <begin position="577"/>
        <end position="807"/>
    </location>
</feature>
<dbReference type="AlphaFoldDB" id="A0A1I7RTF4"/>
<dbReference type="eggNOG" id="KOG3854">
    <property type="taxonomic scope" value="Eukaryota"/>
</dbReference>
<feature type="compositionally biased region" description="Basic and acidic residues" evidence="1">
    <location>
        <begin position="267"/>
        <end position="280"/>
    </location>
</feature>
<evidence type="ECO:0000313" key="7">
    <source>
        <dbReference type="WBParaSite" id="BXY_0400900.1"/>
    </source>
</evidence>
<feature type="compositionally biased region" description="Polar residues" evidence="1">
    <location>
        <begin position="597"/>
        <end position="606"/>
    </location>
</feature>
<sequence length="1064" mass="120153">MSNNANINDPNAKPPHKSKIPLPLRRTPLDQRVLPPVHSIKPTGASGKSKRTVRRRKIIKRDETLAGYAADDSSVETSTISFFEQTIADLKENKRSLCMVQPVVNGLRPATNGAGTSKSEGLPPADQMNITPCNFPSAKTFLQKKLSIDRGNFPQMQTSTKSTKLESTRLSSVETADCTDINLSAVSNVGERPFEATFIAESEKKTSAPTDSTSRYILSDISTPQKADSQGNSAFGTFQINDDIGHEEEVTMKPERPKKPRKAKSANQKEKNEVCRDRSNNTRGFGSHGEGKKMSNRRGKRAPSVKDVEQEERTYLVDEEKHDRSRDVAVAKPCHTKISRVHVEIDVQVENLDEDEEMMANTDVFSRLRVDEVYDILESPEEKKTAPVNRFSSFKLVDQDDFSFGLEDKENSVRREETMSQNVVSEKDQSKEKEEKSLEKSDESIEESEEELDEEEDDLVEEEIEYEEEDEFEEELEDEEAKERDCLRMTFFNLTSTQVQDSDSSVSIDDDFVPASDSETEFDVKEDMEKIRKCHNPCKDDFFDFFAKKDLKDDSGEVSDMDYDDDSSTTVTTLTLASQDLASQEPEKPQERRRVSDSSVETLDLSSTKREYDPKLERIGDEEKTLNIEGISMDDTVKGEQVDFEEELDEESGEVENLEEESEPREEKTDGTMNRAIALESGSNLTDLMDNMTGSKKEKSATSTEKSTTSDVITTDSEESEYEVSNYESSKSSTNSEEKEKNGRGTYVVKKGVSSFRKLPVITNENENEQGEDEDLEETMSDATEDGEETDRNEAERTVESESWSETLKSNDRSKILINKSVSRGGKPIKKSGITEELDGEERKVDGNGFGSSSESRVFDLPEKDVKFLNEIQGIVLNKDNRIHLSRKLFSLFNKAIFEDKIPKSLQLEWNGRISKHAGLYVAGDTPKYDVIKLSSKILKTGLRAENTLLHEMCHAAVYRLDYSDEVHGPRFAKWVAKCAKTLPMLPVLSVNHNYDEDSDYTYICQDLCCGFRESKLLPEYDLQTDRCPSCSNGFLKVYRLGAPWKRARLNHTTGNVDVVLMES</sequence>
<feature type="compositionally biased region" description="Basic residues" evidence="1">
    <location>
        <begin position="294"/>
        <end position="303"/>
    </location>
</feature>
<feature type="compositionally biased region" description="Acidic residues" evidence="1">
    <location>
        <begin position="508"/>
        <end position="521"/>
    </location>
</feature>
<feature type="compositionally biased region" description="Basic and acidic residues" evidence="1">
    <location>
        <begin position="408"/>
        <end position="418"/>
    </location>
</feature>
<keyword evidence="6" id="KW-1185">Reference proteome</keyword>
<dbReference type="InterPro" id="IPR006640">
    <property type="entry name" value="SprT-like_domain"/>
</dbReference>
<protein>
    <submittedName>
        <fullName evidence="3">(pine wood nematode) hypothetical protein</fullName>
    </submittedName>
    <submittedName>
        <fullName evidence="7">SprT-like domain-containing protein</fullName>
    </submittedName>
</protein>
<feature type="compositionally biased region" description="Basic and acidic residues" evidence="1">
    <location>
        <begin position="790"/>
        <end position="800"/>
    </location>
</feature>
<reference evidence="4" key="2">
    <citation type="submission" date="2020-08" db="EMBL/GenBank/DDBJ databases">
        <authorList>
            <person name="Kikuchi T."/>
        </authorList>
    </citation>
    <scope>NUCLEOTIDE SEQUENCE</scope>
    <source>
        <strain evidence="3">Ka4C1</strain>
    </source>
</reference>
<dbReference type="PANTHER" id="PTHR23099">
    <property type="entry name" value="TRANSCRIPTIONAL REGULATOR"/>
    <property type="match status" value="1"/>
</dbReference>
<feature type="compositionally biased region" description="Acidic residues" evidence="1">
    <location>
        <begin position="766"/>
        <end position="789"/>
    </location>
</feature>
<feature type="compositionally biased region" description="Basic and acidic residues" evidence="1">
    <location>
        <begin position="243"/>
        <end position="257"/>
    </location>
</feature>
<feature type="compositionally biased region" description="Low complexity" evidence="1">
    <location>
        <begin position="723"/>
        <end position="735"/>
    </location>
</feature>
<dbReference type="GO" id="GO:0005634">
    <property type="term" value="C:nucleus"/>
    <property type="evidence" value="ECO:0007669"/>
    <property type="project" value="TreeGrafter"/>
</dbReference>
<dbReference type="Proteomes" id="UP000095284">
    <property type="component" value="Unplaced"/>
</dbReference>
<feature type="compositionally biased region" description="Acidic residues" evidence="1">
    <location>
        <begin position="444"/>
        <end position="480"/>
    </location>
</feature>
<feature type="compositionally biased region" description="Basic and acidic residues" evidence="1">
    <location>
        <begin position="585"/>
        <end position="596"/>
    </location>
</feature>
<dbReference type="PANTHER" id="PTHR23099:SF0">
    <property type="entry name" value="GERM CELL NUCLEAR ACIDIC PROTEIN"/>
    <property type="match status" value="1"/>
</dbReference>
<gene>
    <name evidence="3" type="ORF">BXYJ_LOCUS11440</name>
</gene>
<evidence type="ECO:0000313" key="3">
    <source>
        <dbReference type="EMBL" id="CAD5231344.1"/>
    </source>
</evidence>
<feature type="region of interest" description="Disordered" evidence="1">
    <location>
        <begin position="828"/>
        <end position="856"/>
    </location>
</feature>
<name>A0A1I7RTF4_BURXY</name>